<reference evidence="2" key="1">
    <citation type="journal article" date="2015" name="Nature">
        <title>Complex archaea that bridge the gap between prokaryotes and eukaryotes.</title>
        <authorList>
            <person name="Spang A."/>
            <person name="Saw J.H."/>
            <person name="Jorgensen S.L."/>
            <person name="Zaremba-Niedzwiedzka K."/>
            <person name="Martijn J."/>
            <person name="Lind A.E."/>
            <person name="van Eijk R."/>
            <person name="Schleper C."/>
            <person name="Guy L."/>
            <person name="Ettema T.J."/>
        </authorList>
    </citation>
    <scope>NUCLEOTIDE SEQUENCE</scope>
</reference>
<name>A0A0F9TLB6_9ZZZZ</name>
<protein>
    <recommendedName>
        <fullName evidence="1">N-acetyltransferase domain-containing protein</fullName>
    </recommendedName>
</protein>
<dbReference type="InterPro" id="IPR000182">
    <property type="entry name" value="GNAT_dom"/>
</dbReference>
<dbReference type="SUPFAM" id="SSF55729">
    <property type="entry name" value="Acyl-CoA N-acyltransferases (Nat)"/>
    <property type="match status" value="1"/>
</dbReference>
<dbReference type="InterPro" id="IPR016181">
    <property type="entry name" value="Acyl_CoA_acyltransferase"/>
</dbReference>
<proteinExistence type="predicted"/>
<dbReference type="GO" id="GO:0016747">
    <property type="term" value="F:acyltransferase activity, transferring groups other than amino-acyl groups"/>
    <property type="evidence" value="ECO:0007669"/>
    <property type="project" value="InterPro"/>
</dbReference>
<dbReference type="CDD" id="cd04301">
    <property type="entry name" value="NAT_SF"/>
    <property type="match status" value="1"/>
</dbReference>
<gene>
    <name evidence="2" type="ORF">LCGC14_0639180</name>
</gene>
<organism evidence="2">
    <name type="scientific">marine sediment metagenome</name>
    <dbReference type="NCBI Taxonomy" id="412755"/>
    <lineage>
        <taxon>unclassified sequences</taxon>
        <taxon>metagenomes</taxon>
        <taxon>ecological metagenomes</taxon>
    </lineage>
</organism>
<dbReference type="Pfam" id="PF00583">
    <property type="entry name" value="Acetyltransf_1"/>
    <property type="match status" value="1"/>
</dbReference>
<accession>A0A0F9TLB6</accession>
<dbReference type="AlphaFoldDB" id="A0A0F9TLB6"/>
<sequence length="183" mass="20903">MRLNRHPQDILVGRLYAANQDKIRDHFLRLDFGSRRARFCGAVSDDGILEYAQNIFRGDSIVCGASVDGQLRGIVELRGVFHSWRSTTEAAFSVEPDWQNIGIGYALFERMFATAQNRGVRTIQMMCLKENSRMRHLATKHHALLRDDQDAIEAVLHPHWPTPASLVEEIVGETRGYAHRLFE</sequence>
<dbReference type="EMBL" id="LAZR01001150">
    <property type="protein sequence ID" value="KKN49811.1"/>
    <property type="molecule type" value="Genomic_DNA"/>
</dbReference>
<dbReference type="Gene3D" id="3.40.630.30">
    <property type="match status" value="1"/>
</dbReference>
<feature type="domain" description="N-acetyltransferase" evidence="1">
    <location>
        <begin position="50"/>
        <end position="141"/>
    </location>
</feature>
<evidence type="ECO:0000259" key="1">
    <source>
        <dbReference type="Pfam" id="PF00583"/>
    </source>
</evidence>
<evidence type="ECO:0000313" key="2">
    <source>
        <dbReference type="EMBL" id="KKN49811.1"/>
    </source>
</evidence>
<comment type="caution">
    <text evidence="2">The sequence shown here is derived from an EMBL/GenBank/DDBJ whole genome shotgun (WGS) entry which is preliminary data.</text>
</comment>